<accession>B8I221</accession>
<dbReference type="STRING" id="394503.Ccel_1494"/>
<dbReference type="InterPro" id="IPR032869">
    <property type="entry name" value="WHH_dom_containing"/>
</dbReference>
<dbReference type="EMBL" id="CP001348">
    <property type="protein sequence ID" value="ACL75847.1"/>
    <property type="molecule type" value="Genomic_DNA"/>
</dbReference>
<feature type="compositionally biased region" description="Basic and acidic residues" evidence="1">
    <location>
        <begin position="174"/>
        <end position="183"/>
    </location>
</feature>
<protein>
    <submittedName>
        <fullName evidence="2">Uncharacterized protein</fullName>
    </submittedName>
</protein>
<evidence type="ECO:0000313" key="3">
    <source>
        <dbReference type="Proteomes" id="UP000001349"/>
    </source>
</evidence>
<organism evidence="2 3">
    <name type="scientific">Ruminiclostridium cellulolyticum (strain ATCC 35319 / DSM 5812 / JCM 6584 / H10)</name>
    <name type="common">Clostridium cellulolyticum</name>
    <dbReference type="NCBI Taxonomy" id="394503"/>
    <lineage>
        <taxon>Bacteria</taxon>
        <taxon>Bacillati</taxon>
        <taxon>Bacillota</taxon>
        <taxon>Clostridia</taxon>
        <taxon>Eubacteriales</taxon>
        <taxon>Oscillospiraceae</taxon>
        <taxon>Ruminiclostridium</taxon>
    </lineage>
</organism>
<dbReference type="HOGENOM" id="CLU_939102_0_0_9"/>
<dbReference type="Proteomes" id="UP000001349">
    <property type="component" value="Chromosome"/>
</dbReference>
<feature type="region of interest" description="Disordered" evidence="1">
    <location>
        <begin position="171"/>
        <end position="190"/>
    </location>
</feature>
<dbReference type="AlphaFoldDB" id="B8I221"/>
<dbReference type="Pfam" id="PF14414">
    <property type="entry name" value="WHH"/>
    <property type="match status" value="1"/>
</dbReference>
<evidence type="ECO:0000313" key="2">
    <source>
        <dbReference type="EMBL" id="ACL75847.1"/>
    </source>
</evidence>
<sequence>MRRSQPHPLWAAERKLVTAMGIGKAGGSKVNSKGDAKGERKGGGPKGGGDFLGILLSGIHTKLYAIGLRNIVKLGKNLASKVAGGAKAIIGKMLTPKVKFKLGNESHELRVEKGKNKNVVMMASTPDLFENKIKEGKVPDNGEIRDKETIVKKNPNEGTVKDLGKAVQKAKGKTPAERAEKKGYKGIGTTKNGGPDFASTEYLYPVKEGQRNIVTIKMTGDRGRDFTQAFDEAKIPSRERKSIKENYTWHHADDFDPKSGTCSMQLVQKEAHEATYTHKGSCAQYDEYHNEKIYNK</sequence>
<proteinExistence type="predicted"/>
<dbReference type="KEGG" id="cce:Ccel_1494"/>
<dbReference type="eggNOG" id="COG3209">
    <property type="taxonomic scope" value="Bacteria"/>
</dbReference>
<evidence type="ECO:0000256" key="1">
    <source>
        <dbReference type="SAM" id="MobiDB-lite"/>
    </source>
</evidence>
<name>B8I221_RUMCH</name>
<gene>
    <name evidence="2" type="ordered locus">Ccel_1494</name>
</gene>
<keyword evidence="3" id="KW-1185">Reference proteome</keyword>
<feature type="region of interest" description="Disordered" evidence="1">
    <location>
        <begin position="24"/>
        <end position="44"/>
    </location>
</feature>
<feature type="compositionally biased region" description="Basic and acidic residues" evidence="1">
    <location>
        <begin position="32"/>
        <end position="42"/>
    </location>
</feature>
<reference evidence="2 3" key="1">
    <citation type="submission" date="2009-01" db="EMBL/GenBank/DDBJ databases">
        <title>Complete sequence of Clostridium cellulolyticum H10.</title>
        <authorList>
            <consortium name="US DOE Joint Genome Institute"/>
            <person name="Lucas S."/>
            <person name="Copeland A."/>
            <person name="Lapidus A."/>
            <person name="Glavina del Rio T."/>
            <person name="Dalin E."/>
            <person name="Tice H."/>
            <person name="Bruce D."/>
            <person name="Goodwin L."/>
            <person name="Pitluck S."/>
            <person name="Chertkov O."/>
            <person name="Saunders E."/>
            <person name="Brettin T."/>
            <person name="Detter J.C."/>
            <person name="Han C."/>
            <person name="Larimer F."/>
            <person name="Land M."/>
            <person name="Hauser L."/>
            <person name="Kyrpides N."/>
            <person name="Ivanova N."/>
            <person name="Zhou J."/>
            <person name="Richardson P."/>
        </authorList>
    </citation>
    <scope>NUCLEOTIDE SEQUENCE [LARGE SCALE GENOMIC DNA]</scope>
    <source>
        <strain evidence="3">ATCC 35319 / DSM 5812 / JCM 6584 / H10</strain>
    </source>
</reference>